<dbReference type="Gene3D" id="2.40.40.10">
    <property type="entry name" value="RlpA-like domain"/>
    <property type="match status" value="1"/>
</dbReference>
<dbReference type="AlphaFoldDB" id="A0A6G1X572"/>
<dbReference type="InterPro" id="IPR024987">
    <property type="entry name" value="DUF3889"/>
</dbReference>
<dbReference type="CDD" id="cd22191">
    <property type="entry name" value="DPBB_RlpA_EXP_N-like"/>
    <property type="match status" value="1"/>
</dbReference>
<dbReference type="OrthoDB" id="2716326at2"/>
<dbReference type="InterPro" id="IPR036908">
    <property type="entry name" value="RlpA-like_sf"/>
</dbReference>
<keyword evidence="3" id="KW-1185">Reference proteome</keyword>
<protein>
    <submittedName>
        <fullName evidence="2">DUF3889 domain-containing protein</fullName>
    </submittedName>
</protein>
<dbReference type="EMBL" id="WJNH01000003">
    <property type="protein sequence ID" value="MRG86114.1"/>
    <property type="molecule type" value="Genomic_DNA"/>
</dbReference>
<dbReference type="PANTHER" id="PTHR31836:SF28">
    <property type="entry name" value="SRCR DOMAIN-CONTAINING PROTEIN-RELATED"/>
    <property type="match status" value="1"/>
</dbReference>
<dbReference type="InterPro" id="IPR051477">
    <property type="entry name" value="Expansin_CellWall"/>
</dbReference>
<accession>A0A6G1X572</accession>
<gene>
    <name evidence="2" type="ORF">GH754_07225</name>
</gene>
<dbReference type="Pfam" id="PF13028">
    <property type="entry name" value="DUF3889"/>
    <property type="match status" value="1"/>
</dbReference>
<evidence type="ECO:0000256" key="1">
    <source>
        <dbReference type="ARBA" id="ARBA00022729"/>
    </source>
</evidence>
<proteinExistence type="predicted"/>
<sequence>MYYPTYPYNLERQQPISGQATWTEGGQVTKCNQPWSSNEYMTVAVGENTPYQCGQTLKVTNPTNQREVLVTVVDQVKGFPPNKINLHRKAFEALGVSPDMGVINVQITPQPQLEEEKWGKYLLEVTQTAYPNFKVTDYNSVEKTSVSSNRTREVYDFKLQSPQESLVVRGTVLYNPNTDRVISFDIKEM</sequence>
<evidence type="ECO:0000313" key="3">
    <source>
        <dbReference type="Proteomes" id="UP000480185"/>
    </source>
</evidence>
<dbReference type="SUPFAM" id="SSF50685">
    <property type="entry name" value="Barwin-like endoglucanases"/>
    <property type="match status" value="1"/>
</dbReference>
<organism evidence="2 3">
    <name type="scientific">Salinibacillus xinjiangensis</name>
    <dbReference type="NCBI Taxonomy" id="1229268"/>
    <lineage>
        <taxon>Bacteria</taxon>
        <taxon>Bacillati</taxon>
        <taxon>Bacillota</taxon>
        <taxon>Bacilli</taxon>
        <taxon>Bacillales</taxon>
        <taxon>Bacillaceae</taxon>
        <taxon>Salinibacillus</taxon>
    </lineage>
</organism>
<dbReference type="Gene3D" id="3.10.450.390">
    <property type="entry name" value="Protein of unknown function DUF3889"/>
    <property type="match status" value="1"/>
</dbReference>
<name>A0A6G1X572_9BACI</name>
<dbReference type="PANTHER" id="PTHR31836">
    <property type="match status" value="1"/>
</dbReference>
<reference evidence="2 3" key="1">
    <citation type="submission" date="2019-11" db="EMBL/GenBank/DDBJ databases">
        <authorList>
            <person name="Li J."/>
        </authorList>
    </citation>
    <scope>NUCLEOTIDE SEQUENCE [LARGE SCALE GENOMIC DNA]</scope>
    <source>
        <strain evidence="2 3">J4</strain>
    </source>
</reference>
<keyword evidence="1" id="KW-0732">Signal</keyword>
<evidence type="ECO:0000313" key="2">
    <source>
        <dbReference type="EMBL" id="MRG86114.1"/>
    </source>
</evidence>
<comment type="caution">
    <text evidence="2">The sequence shown here is derived from an EMBL/GenBank/DDBJ whole genome shotgun (WGS) entry which is preliminary data.</text>
</comment>
<dbReference type="Proteomes" id="UP000480185">
    <property type="component" value="Unassembled WGS sequence"/>
</dbReference>